<sequence length="68" mass="7836">MCEENREVPTPELERRKAEREAEGKPVRRINQELNTRKSSSDIRSEITQREAMGKPAGDLRRELGSRG</sequence>
<proteinExistence type="predicted"/>
<reference evidence="2 3" key="1">
    <citation type="journal article" date="2016" name="Nat. Commun.">
        <title>Thousands of microbial genomes shed light on interconnected biogeochemical processes in an aquifer system.</title>
        <authorList>
            <person name="Anantharaman K."/>
            <person name="Brown C.T."/>
            <person name="Hug L.A."/>
            <person name="Sharon I."/>
            <person name="Castelle C.J."/>
            <person name="Probst A.J."/>
            <person name="Thomas B.C."/>
            <person name="Singh A."/>
            <person name="Wilkins M.J."/>
            <person name="Karaoz U."/>
            <person name="Brodie E.L."/>
            <person name="Williams K.H."/>
            <person name="Hubbard S.S."/>
            <person name="Banfield J.F."/>
        </authorList>
    </citation>
    <scope>NUCLEOTIDE SEQUENCE [LARGE SCALE GENOMIC DNA]</scope>
</reference>
<accession>A0A1G2DWC4</accession>
<dbReference type="AlphaFoldDB" id="A0A1G2DWC4"/>
<organism evidence="2 3">
    <name type="scientific">Candidatus Nealsonbacteria bacterium RBG_13_37_56</name>
    <dbReference type="NCBI Taxonomy" id="1801661"/>
    <lineage>
        <taxon>Bacteria</taxon>
        <taxon>Candidatus Nealsoniibacteriota</taxon>
    </lineage>
</organism>
<feature type="compositionally biased region" description="Basic and acidic residues" evidence="1">
    <location>
        <begin position="1"/>
        <end position="26"/>
    </location>
</feature>
<comment type="caution">
    <text evidence="2">The sequence shown here is derived from an EMBL/GenBank/DDBJ whole genome shotgun (WGS) entry which is preliminary data.</text>
</comment>
<dbReference type="EMBL" id="MHLW01000023">
    <property type="protein sequence ID" value="OGZ17853.1"/>
    <property type="molecule type" value="Genomic_DNA"/>
</dbReference>
<evidence type="ECO:0000256" key="1">
    <source>
        <dbReference type="SAM" id="MobiDB-lite"/>
    </source>
</evidence>
<feature type="compositionally biased region" description="Basic and acidic residues" evidence="1">
    <location>
        <begin position="35"/>
        <end position="68"/>
    </location>
</feature>
<feature type="region of interest" description="Disordered" evidence="1">
    <location>
        <begin position="1"/>
        <end position="68"/>
    </location>
</feature>
<protein>
    <submittedName>
        <fullName evidence="2">Uncharacterized protein</fullName>
    </submittedName>
</protein>
<name>A0A1G2DWC4_9BACT</name>
<evidence type="ECO:0000313" key="3">
    <source>
        <dbReference type="Proteomes" id="UP000178893"/>
    </source>
</evidence>
<gene>
    <name evidence="2" type="ORF">A2V72_00755</name>
</gene>
<evidence type="ECO:0000313" key="2">
    <source>
        <dbReference type="EMBL" id="OGZ17853.1"/>
    </source>
</evidence>
<dbReference type="Proteomes" id="UP000178893">
    <property type="component" value="Unassembled WGS sequence"/>
</dbReference>